<reference evidence="1 2" key="1">
    <citation type="submission" date="2020-11" db="EMBL/GenBank/DDBJ databases">
        <title>Hymenobacter sp.</title>
        <authorList>
            <person name="Kim M.K."/>
        </authorList>
    </citation>
    <scope>NUCLEOTIDE SEQUENCE [LARGE SCALE GENOMIC DNA]</scope>
    <source>
        <strain evidence="1 2">BT594</strain>
    </source>
</reference>
<keyword evidence="2" id="KW-1185">Reference proteome</keyword>
<dbReference type="Proteomes" id="UP000601099">
    <property type="component" value="Unassembled WGS sequence"/>
</dbReference>
<evidence type="ECO:0000313" key="2">
    <source>
        <dbReference type="Proteomes" id="UP000601099"/>
    </source>
</evidence>
<accession>A0ABS0KWC2</accession>
<gene>
    <name evidence="1" type="ORF">I5L79_01200</name>
</gene>
<name>A0ABS0KWC2_9BACT</name>
<evidence type="ECO:0000313" key="1">
    <source>
        <dbReference type="EMBL" id="MBG8552140.1"/>
    </source>
</evidence>
<organism evidence="1 2">
    <name type="scientific">Hymenobacter guriensis</name>
    <dbReference type="NCBI Taxonomy" id="2793065"/>
    <lineage>
        <taxon>Bacteria</taxon>
        <taxon>Pseudomonadati</taxon>
        <taxon>Bacteroidota</taxon>
        <taxon>Cytophagia</taxon>
        <taxon>Cytophagales</taxon>
        <taxon>Hymenobacteraceae</taxon>
        <taxon>Hymenobacter</taxon>
    </lineage>
</organism>
<protein>
    <submittedName>
        <fullName evidence="1">Uncharacterized protein</fullName>
    </submittedName>
</protein>
<dbReference type="EMBL" id="JADWYK010000001">
    <property type="protein sequence ID" value="MBG8552140.1"/>
    <property type="molecule type" value="Genomic_DNA"/>
</dbReference>
<dbReference type="RefSeq" id="WP_196953188.1">
    <property type="nucleotide sequence ID" value="NZ_JADWYK010000001.1"/>
</dbReference>
<proteinExistence type="predicted"/>
<comment type="caution">
    <text evidence="1">The sequence shown here is derived from an EMBL/GenBank/DDBJ whole genome shotgun (WGS) entry which is preliminary data.</text>
</comment>
<sequence length="140" mass="14938">MSPLRYAWYGCPHSGALVQFALFFRRRCVAQWALPRNGPGHKAGALPKGVCLETSDDLSAATPLASGSCSLVNQANPITATVLRQALASGKLMVHVQDEVSGGSKTYSLIRMQASGKAWLLGPVTYQPRLMGAEHQTALT</sequence>